<protein>
    <submittedName>
        <fullName evidence="1">Uncharacterized protein</fullName>
    </submittedName>
</protein>
<name>A0A291B8J8_9GAMM</name>
<dbReference type="EMBL" id="CP020660">
    <property type="protein sequence ID" value="ATF09329.1"/>
    <property type="molecule type" value="Genomic_DNA"/>
</dbReference>
<organism evidence="1 2">
    <name type="scientific">Candidatus Enterovibrio altilux</name>
    <dbReference type="NCBI Taxonomy" id="1927128"/>
    <lineage>
        <taxon>Bacteria</taxon>
        <taxon>Pseudomonadati</taxon>
        <taxon>Pseudomonadota</taxon>
        <taxon>Gammaproteobacteria</taxon>
        <taxon>Vibrionales</taxon>
        <taxon>Vibrionaceae</taxon>
        <taxon>Enterovibrio</taxon>
    </lineage>
</organism>
<evidence type="ECO:0000313" key="1">
    <source>
        <dbReference type="EMBL" id="ATF09329.1"/>
    </source>
</evidence>
<proteinExistence type="predicted"/>
<sequence>MRCTGLQKCIPQKLIERFNGFAGKSLGMVEVFEVNIIFTY</sequence>
<dbReference type="Proteomes" id="UP000218160">
    <property type="component" value="Chromosome 1"/>
</dbReference>
<reference evidence="2" key="1">
    <citation type="submission" date="2017-04" db="EMBL/GenBank/DDBJ databases">
        <title>Genome evolution of the luminous symbionts of deep sea anglerfish.</title>
        <authorList>
            <person name="Hendry T.A."/>
        </authorList>
    </citation>
    <scope>NUCLEOTIDE SEQUENCE [LARGE SCALE GENOMIC DNA]</scope>
</reference>
<gene>
    <name evidence="1" type="ORF">BTN50_0820</name>
</gene>
<accession>A0A291B8J8</accession>
<evidence type="ECO:0000313" key="2">
    <source>
        <dbReference type="Proteomes" id="UP000218160"/>
    </source>
</evidence>
<keyword evidence="2" id="KW-1185">Reference proteome</keyword>
<dbReference type="KEGG" id="elux:BTN50_0820"/>
<dbReference type="AlphaFoldDB" id="A0A291B8J8"/>